<evidence type="ECO:0000313" key="2">
    <source>
        <dbReference type="EMBL" id="KAF2207012.1"/>
    </source>
</evidence>
<gene>
    <name evidence="2" type="ORF">CERZMDRAFT_102861</name>
</gene>
<accession>A0A6A6EZU9</accession>
<feature type="compositionally biased region" description="Pro residues" evidence="1">
    <location>
        <begin position="35"/>
        <end position="45"/>
    </location>
</feature>
<evidence type="ECO:0000256" key="1">
    <source>
        <dbReference type="SAM" id="MobiDB-lite"/>
    </source>
</evidence>
<dbReference type="OrthoDB" id="3629522at2759"/>
<dbReference type="Proteomes" id="UP000799539">
    <property type="component" value="Unassembled WGS sequence"/>
</dbReference>
<dbReference type="EMBL" id="ML992708">
    <property type="protein sequence ID" value="KAF2207012.1"/>
    <property type="molecule type" value="Genomic_DNA"/>
</dbReference>
<feature type="region of interest" description="Disordered" evidence="1">
    <location>
        <begin position="152"/>
        <end position="198"/>
    </location>
</feature>
<name>A0A6A6EZU9_9PEZI</name>
<organism evidence="2 3">
    <name type="scientific">Cercospora zeae-maydis SCOH1-5</name>
    <dbReference type="NCBI Taxonomy" id="717836"/>
    <lineage>
        <taxon>Eukaryota</taxon>
        <taxon>Fungi</taxon>
        <taxon>Dikarya</taxon>
        <taxon>Ascomycota</taxon>
        <taxon>Pezizomycotina</taxon>
        <taxon>Dothideomycetes</taxon>
        <taxon>Dothideomycetidae</taxon>
        <taxon>Mycosphaerellales</taxon>
        <taxon>Mycosphaerellaceae</taxon>
        <taxon>Cercospora</taxon>
    </lineage>
</organism>
<feature type="compositionally biased region" description="Polar residues" evidence="1">
    <location>
        <begin position="11"/>
        <end position="21"/>
    </location>
</feature>
<keyword evidence="3" id="KW-1185">Reference proteome</keyword>
<sequence>MAPPRKKQQLDHNTPTTSMEPDQSKEPSKQATVRTPPPAPPPSGTPTPTTLTQRIASLPQELQDQIINLTFSIPCAETLIITTSWLPPPILNATKRIREELWPTFFGENSFCLVAPGDFWPIYEKWSACKSFFPEGYEEVYDDDGICTDGVQQKKEEEEEERKKKQRRKRAISEIVADAKRRRPVEKERGNSGSAVNGYRSGITPWTTVYRRRRKY</sequence>
<reference evidence="2" key="1">
    <citation type="journal article" date="2020" name="Stud. Mycol.">
        <title>101 Dothideomycetes genomes: a test case for predicting lifestyles and emergence of pathogens.</title>
        <authorList>
            <person name="Haridas S."/>
            <person name="Albert R."/>
            <person name="Binder M."/>
            <person name="Bloem J."/>
            <person name="Labutti K."/>
            <person name="Salamov A."/>
            <person name="Andreopoulos B."/>
            <person name="Baker S."/>
            <person name="Barry K."/>
            <person name="Bills G."/>
            <person name="Bluhm B."/>
            <person name="Cannon C."/>
            <person name="Castanera R."/>
            <person name="Culley D."/>
            <person name="Daum C."/>
            <person name="Ezra D."/>
            <person name="Gonzalez J."/>
            <person name="Henrissat B."/>
            <person name="Kuo A."/>
            <person name="Liang C."/>
            <person name="Lipzen A."/>
            <person name="Lutzoni F."/>
            <person name="Magnuson J."/>
            <person name="Mondo S."/>
            <person name="Nolan M."/>
            <person name="Ohm R."/>
            <person name="Pangilinan J."/>
            <person name="Park H.-J."/>
            <person name="Ramirez L."/>
            <person name="Alfaro M."/>
            <person name="Sun H."/>
            <person name="Tritt A."/>
            <person name="Yoshinaga Y."/>
            <person name="Zwiers L.-H."/>
            <person name="Turgeon B."/>
            <person name="Goodwin S."/>
            <person name="Spatafora J."/>
            <person name="Crous P."/>
            <person name="Grigoriev I."/>
        </authorList>
    </citation>
    <scope>NUCLEOTIDE SEQUENCE</scope>
    <source>
        <strain evidence="2">SCOH1-5</strain>
    </source>
</reference>
<protein>
    <submittedName>
        <fullName evidence="2">Uncharacterized protein</fullName>
    </submittedName>
</protein>
<feature type="region of interest" description="Disordered" evidence="1">
    <location>
        <begin position="1"/>
        <end position="49"/>
    </location>
</feature>
<dbReference type="AlphaFoldDB" id="A0A6A6EZU9"/>
<evidence type="ECO:0000313" key="3">
    <source>
        <dbReference type="Proteomes" id="UP000799539"/>
    </source>
</evidence>
<proteinExistence type="predicted"/>